<keyword evidence="3" id="KW-1185">Reference proteome</keyword>
<sequence length="225" mass="23623">MSDLPPAEVNIGLDLAPVSTSGTKADYTAENVPEHIKNKVIVGNVLYVDVVNVGAMVGTNLEDKEARNLGLIKNHWTFRALLDFGRSGKDDIGQVNFGMDVEHSASIGSNEGQCARSSRSDPESGSDIVYSPVTSFSKPFAPSSDGIFQAALPLVPATGDGSHGSFDSQSVVNSDVDSVSKPPNITSSDGVLLQQPTEGAPHPGGFNIKIRGRTEPSCSIIRKSA</sequence>
<dbReference type="InParanoid" id="W4KAX9"/>
<dbReference type="OrthoDB" id="3067931at2759"/>
<name>W4KAX9_HETIT</name>
<dbReference type="KEGG" id="hir:HETIRDRAFT_450365"/>
<dbReference type="AlphaFoldDB" id="W4KAX9"/>
<feature type="compositionally biased region" description="Polar residues" evidence="1">
    <location>
        <begin position="106"/>
        <end position="117"/>
    </location>
</feature>
<reference evidence="2 3" key="1">
    <citation type="journal article" date="2012" name="New Phytol.">
        <title>Insight into trade-off between wood decay and parasitism from the genome of a fungal forest pathogen.</title>
        <authorList>
            <person name="Olson A."/>
            <person name="Aerts A."/>
            <person name="Asiegbu F."/>
            <person name="Belbahri L."/>
            <person name="Bouzid O."/>
            <person name="Broberg A."/>
            <person name="Canback B."/>
            <person name="Coutinho P.M."/>
            <person name="Cullen D."/>
            <person name="Dalman K."/>
            <person name="Deflorio G."/>
            <person name="van Diepen L.T."/>
            <person name="Dunand C."/>
            <person name="Duplessis S."/>
            <person name="Durling M."/>
            <person name="Gonthier P."/>
            <person name="Grimwood J."/>
            <person name="Fossdal C.G."/>
            <person name="Hansson D."/>
            <person name="Henrissat B."/>
            <person name="Hietala A."/>
            <person name="Himmelstrand K."/>
            <person name="Hoffmeister D."/>
            <person name="Hogberg N."/>
            <person name="James T.Y."/>
            <person name="Karlsson M."/>
            <person name="Kohler A."/>
            <person name="Kues U."/>
            <person name="Lee Y.H."/>
            <person name="Lin Y.C."/>
            <person name="Lind M."/>
            <person name="Lindquist E."/>
            <person name="Lombard V."/>
            <person name="Lucas S."/>
            <person name="Lunden K."/>
            <person name="Morin E."/>
            <person name="Murat C."/>
            <person name="Park J."/>
            <person name="Raffaello T."/>
            <person name="Rouze P."/>
            <person name="Salamov A."/>
            <person name="Schmutz J."/>
            <person name="Solheim H."/>
            <person name="Stahlberg J."/>
            <person name="Velez H."/>
            <person name="de Vries R.P."/>
            <person name="Wiebenga A."/>
            <person name="Woodward S."/>
            <person name="Yakovlev I."/>
            <person name="Garbelotto M."/>
            <person name="Martin F."/>
            <person name="Grigoriev I.V."/>
            <person name="Stenlid J."/>
        </authorList>
    </citation>
    <scope>NUCLEOTIDE SEQUENCE [LARGE SCALE GENOMIC DNA]</scope>
    <source>
        <strain evidence="2 3">TC 32-1</strain>
    </source>
</reference>
<accession>W4KAX9</accession>
<dbReference type="EMBL" id="KI925457">
    <property type="protein sequence ID" value="ETW82520.1"/>
    <property type="molecule type" value="Genomic_DNA"/>
</dbReference>
<proteinExistence type="predicted"/>
<organism evidence="2 3">
    <name type="scientific">Heterobasidion irregulare (strain TC 32-1)</name>
    <dbReference type="NCBI Taxonomy" id="747525"/>
    <lineage>
        <taxon>Eukaryota</taxon>
        <taxon>Fungi</taxon>
        <taxon>Dikarya</taxon>
        <taxon>Basidiomycota</taxon>
        <taxon>Agaricomycotina</taxon>
        <taxon>Agaricomycetes</taxon>
        <taxon>Russulales</taxon>
        <taxon>Bondarzewiaceae</taxon>
        <taxon>Heterobasidion</taxon>
        <taxon>Heterobasidion annosum species complex</taxon>
    </lineage>
</organism>
<feature type="compositionally biased region" description="Polar residues" evidence="1">
    <location>
        <begin position="181"/>
        <end position="197"/>
    </location>
</feature>
<protein>
    <submittedName>
        <fullName evidence="2">Uncharacterized protein</fullName>
    </submittedName>
</protein>
<dbReference type="HOGENOM" id="CLU_1230079_0_0_1"/>
<dbReference type="Proteomes" id="UP000030671">
    <property type="component" value="Unassembled WGS sequence"/>
</dbReference>
<evidence type="ECO:0000313" key="2">
    <source>
        <dbReference type="EMBL" id="ETW82520.1"/>
    </source>
</evidence>
<feature type="region of interest" description="Disordered" evidence="1">
    <location>
        <begin position="161"/>
        <end position="213"/>
    </location>
</feature>
<evidence type="ECO:0000313" key="3">
    <source>
        <dbReference type="Proteomes" id="UP000030671"/>
    </source>
</evidence>
<dbReference type="GeneID" id="20676036"/>
<gene>
    <name evidence="2" type="ORF">HETIRDRAFT_450365</name>
</gene>
<feature type="region of interest" description="Disordered" evidence="1">
    <location>
        <begin position="106"/>
        <end position="126"/>
    </location>
</feature>
<dbReference type="RefSeq" id="XP_009544876.1">
    <property type="nucleotide sequence ID" value="XM_009546581.1"/>
</dbReference>
<feature type="compositionally biased region" description="Low complexity" evidence="1">
    <location>
        <begin position="165"/>
        <end position="180"/>
    </location>
</feature>
<evidence type="ECO:0000256" key="1">
    <source>
        <dbReference type="SAM" id="MobiDB-lite"/>
    </source>
</evidence>